<dbReference type="PANTHER" id="PTHR13696">
    <property type="entry name" value="P-LOOP CONTAINING NUCLEOSIDE TRIPHOSPHATE HYDROLASE"/>
    <property type="match status" value="1"/>
</dbReference>
<dbReference type="AlphaFoldDB" id="A0A2H0LSF3"/>
<feature type="compositionally biased region" description="Low complexity" evidence="1">
    <location>
        <begin position="199"/>
        <end position="213"/>
    </location>
</feature>
<accession>A0A2H0LSF3</accession>
<evidence type="ECO:0000313" key="4">
    <source>
        <dbReference type="Proteomes" id="UP000230859"/>
    </source>
</evidence>
<reference evidence="3 4" key="1">
    <citation type="submission" date="2017-09" db="EMBL/GenBank/DDBJ databases">
        <title>Depth-based differentiation of microbial function through sediment-hosted aquifers and enrichment of novel symbionts in the deep terrestrial subsurface.</title>
        <authorList>
            <person name="Probst A.J."/>
            <person name="Ladd B."/>
            <person name="Jarett J.K."/>
            <person name="Geller-Mcgrath D.E."/>
            <person name="Sieber C.M."/>
            <person name="Emerson J.B."/>
            <person name="Anantharaman K."/>
            <person name="Thomas B.C."/>
            <person name="Malmstrom R."/>
            <person name="Stieglmeier M."/>
            <person name="Klingl A."/>
            <person name="Woyke T."/>
            <person name="Ryan C.M."/>
            <person name="Banfield J.F."/>
        </authorList>
    </citation>
    <scope>NUCLEOTIDE SEQUENCE [LARGE SCALE GENOMIC DNA]</scope>
    <source>
        <strain evidence="3">CG11_big_fil_rev_8_21_14_0_20_45_26</strain>
    </source>
</reference>
<dbReference type="PANTHER" id="PTHR13696:SF52">
    <property type="entry name" value="PARA FAMILY PROTEIN CT_582"/>
    <property type="match status" value="1"/>
</dbReference>
<dbReference type="Gene3D" id="3.40.50.300">
    <property type="entry name" value="P-loop containing nucleotide triphosphate hydrolases"/>
    <property type="match status" value="1"/>
</dbReference>
<dbReference type="InterPro" id="IPR027417">
    <property type="entry name" value="P-loop_NTPase"/>
</dbReference>
<feature type="compositionally biased region" description="Basic and acidic residues" evidence="1">
    <location>
        <begin position="184"/>
        <end position="198"/>
    </location>
</feature>
<organism evidence="3 4">
    <name type="scientific">Candidatus Abzuiibacterium crystallinum</name>
    <dbReference type="NCBI Taxonomy" id="1974748"/>
    <lineage>
        <taxon>Bacteria</taxon>
        <taxon>Pseudomonadati</taxon>
        <taxon>Candidatus Omnitrophota</taxon>
        <taxon>Candidatus Abzuiibacterium</taxon>
    </lineage>
</organism>
<comment type="caution">
    <text evidence="3">The sequence shown here is derived from an EMBL/GenBank/DDBJ whole genome shotgun (WGS) entry which is preliminary data.</text>
</comment>
<proteinExistence type="predicted"/>
<name>A0A2H0LSF3_9BACT</name>
<dbReference type="InterPro" id="IPR025669">
    <property type="entry name" value="AAA_dom"/>
</dbReference>
<dbReference type="Pfam" id="PF13614">
    <property type="entry name" value="AAA_31"/>
    <property type="match status" value="1"/>
</dbReference>
<dbReference type="Proteomes" id="UP000230859">
    <property type="component" value="Unassembled WGS sequence"/>
</dbReference>
<dbReference type="CDD" id="cd02042">
    <property type="entry name" value="ParAB_family"/>
    <property type="match status" value="1"/>
</dbReference>
<dbReference type="InterPro" id="IPR050678">
    <property type="entry name" value="DNA_Partitioning_ATPase"/>
</dbReference>
<dbReference type="SUPFAM" id="SSF52540">
    <property type="entry name" value="P-loop containing nucleoside triphosphate hydrolases"/>
    <property type="match status" value="1"/>
</dbReference>
<dbReference type="EMBL" id="PCVY01000044">
    <property type="protein sequence ID" value="PIQ86425.1"/>
    <property type="molecule type" value="Genomic_DNA"/>
</dbReference>
<evidence type="ECO:0000313" key="3">
    <source>
        <dbReference type="EMBL" id="PIQ86425.1"/>
    </source>
</evidence>
<evidence type="ECO:0000256" key="1">
    <source>
        <dbReference type="SAM" id="MobiDB-lite"/>
    </source>
</evidence>
<feature type="domain" description="AAA" evidence="2">
    <location>
        <begin position="2"/>
        <end position="104"/>
    </location>
</feature>
<feature type="region of interest" description="Disordered" evidence="1">
    <location>
        <begin position="184"/>
        <end position="227"/>
    </location>
</feature>
<evidence type="ECO:0000259" key="2">
    <source>
        <dbReference type="Pfam" id="PF13614"/>
    </source>
</evidence>
<gene>
    <name evidence="3" type="ORF">COV74_05035</name>
</gene>
<protein>
    <submittedName>
        <fullName evidence="3">Sporulation initiation inhibitor Soj</fullName>
    </submittedName>
</protein>
<sequence length="227" mass="25329">MNTEYKNLFILGANSHLAAAEIELIDKDEREFVLGKLLNEIKNDFELIIIDCPPSLGLLTINALSASQKLIIPLQCEYYALEGLGQLLSTFKLVEEKLNPNIEIGGVVLTMADFRTNLTQQVIEEVKNYFGVKTFQTVVPRSVKISEAPSFGKPAIVYETQSRASKAYLEVGREFMERFGLHKQIEKQTEEQNSEKQIPEAGQAPAETTPAEPIAREPVAESESVNQ</sequence>